<dbReference type="AlphaFoldDB" id="A0A0C3QG62"/>
<dbReference type="GO" id="GO:0001522">
    <property type="term" value="P:pseudouridine synthesis"/>
    <property type="evidence" value="ECO:0007669"/>
    <property type="project" value="InterPro"/>
</dbReference>
<dbReference type="HOGENOM" id="CLU_016902_11_0_1"/>
<evidence type="ECO:0000259" key="2">
    <source>
        <dbReference type="Pfam" id="PF00849"/>
    </source>
</evidence>
<feature type="domain" description="Pseudouridine synthase RsuA/RluA-like" evidence="2">
    <location>
        <begin position="23"/>
        <end position="196"/>
    </location>
</feature>
<dbReference type="InterPro" id="IPR020103">
    <property type="entry name" value="PsdUridine_synth_cat_dom_sf"/>
</dbReference>
<dbReference type="GO" id="GO:0003723">
    <property type="term" value="F:RNA binding"/>
    <property type="evidence" value="ECO:0007669"/>
    <property type="project" value="InterPro"/>
</dbReference>
<dbReference type="Gene3D" id="3.30.2350.10">
    <property type="entry name" value="Pseudouridine synthase"/>
    <property type="match status" value="1"/>
</dbReference>
<dbReference type="PANTHER" id="PTHR21600">
    <property type="entry name" value="MITOCHONDRIAL RNA PSEUDOURIDINE SYNTHASE"/>
    <property type="match status" value="1"/>
</dbReference>
<dbReference type="InterPro" id="IPR006224">
    <property type="entry name" value="PsdUridine_synth_RluA-like_CS"/>
</dbReference>
<evidence type="ECO:0000256" key="1">
    <source>
        <dbReference type="SAM" id="MobiDB-lite"/>
    </source>
</evidence>
<dbReference type="InterPro" id="IPR050188">
    <property type="entry name" value="RluA_PseudoU_synthase"/>
</dbReference>
<feature type="region of interest" description="Disordered" evidence="1">
    <location>
        <begin position="117"/>
        <end position="159"/>
    </location>
</feature>
<proteinExistence type="predicted"/>
<gene>
    <name evidence="3" type="ORF">M407DRAFT_26212</name>
</gene>
<feature type="compositionally biased region" description="Low complexity" evidence="1">
    <location>
        <begin position="119"/>
        <end position="159"/>
    </location>
</feature>
<evidence type="ECO:0000313" key="3">
    <source>
        <dbReference type="EMBL" id="KIO24404.1"/>
    </source>
</evidence>
<dbReference type="SUPFAM" id="SSF55120">
    <property type="entry name" value="Pseudouridine synthase"/>
    <property type="match status" value="1"/>
</dbReference>
<dbReference type="CDD" id="cd02869">
    <property type="entry name" value="PseudoU_synth_RluA_like"/>
    <property type="match status" value="1"/>
</dbReference>
<dbReference type="InterPro" id="IPR006145">
    <property type="entry name" value="PsdUridine_synth_RsuA/RluA"/>
</dbReference>
<dbReference type="GO" id="GO:0009982">
    <property type="term" value="F:pseudouridine synthase activity"/>
    <property type="evidence" value="ECO:0007669"/>
    <property type="project" value="InterPro"/>
</dbReference>
<sequence>MSILSSSLAALKKLNVVYADRSLVVLNKPAGLLMQGTVSLDPAKRAGTIQPILEELQDILKQNQPLRTIHRLDRDTTGVVLLARNPRIVTEMHQQMSTGQAQKTYLALVNDAPLRVSKLRPGPTTGRITTPLIIDPRGHVSVGSPGTTSSPPETSKTKPASTTYEILTSSVSHQLSLVQLGLETGYKHQLRVHLAQAIGCPILGDTKYGGDAVPGVASTGLGLHCRTISLMRYKKDGPKKRFELSISAALPSNFAEICLRHGITLPPQARENVIQLDGQPCSSEQLLHYTGGVTV</sequence>
<reference evidence="4" key="2">
    <citation type="submission" date="2015-01" db="EMBL/GenBank/DDBJ databases">
        <title>Evolutionary Origins and Diversification of the Mycorrhizal Mutualists.</title>
        <authorList>
            <consortium name="DOE Joint Genome Institute"/>
            <consortium name="Mycorrhizal Genomics Consortium"/>
            <person name="Kohler A."/>
            <person name="Kuo A."/>
            <person name="Nagy L.G."/>
            <person name="Floudas D."/>
            <person name="Copeland A."/>
            <person name="Barry K.W."/>
            <person name="Cichocki N."/>
            <person name="Veneault-Fourrey C."/>
            <person name="LaButti K."/>
            <person name="Lindquist E.A."/>
            <person name="Lipzen A."/>
            <person name="Lundell T."/>
            <person name="Morin E."/>
            <person name="Murat C."/>
            <person name="Riley R."/>
            <person name="Ohm R."/>
            <person name="Sun H."/>
            <person name="Tunlid A."/>
            <person name="Henrissat B."/>
            <person name="Grigoriev I.V."/>
            <person name="Hibbett D.S."/>
            <person name="Martin F."/>
        </authorList>
    </citation>
    <scope>NUCLEOTIDE SEQUENCE [LARGE SCALE GENOMIC DNA]</scope>
    <source>
        <strain evidence="4">MUT 4182</strain>
    </source>
</reference>
<dbReference type="Pfam" id="PF00849">
    <property type="entry name" value="PseudoU_synth_2"/>
    <property type="match status" value="1"/>
</dbReference>
<dbReference type="OrthoDB" id="428658at2759"/>
<keyword evidence="4" id="KW-1185">Reference proteome</keyword>
<reference evidence="3 4" key="1">
    <citation type="submission" date="2014-04" db="EMBL/GenBank/DDBJ databases">
        <authorList>
            <consortium name="DOE Joint Genome Institute"/>
            <person name="Kuo A."/>
            <person name="Girlanda M."/>
            <person name="Perotto S."/>
            <person name="Kohler A."/>
            <person name="Nagy L.G."/>
            <person name="Floudas D."/>
            <person name="Copeland A."/>
            <person name="Barry K.W."/>
            <person name="Cichocki N."/>
            <person name="Veneault-Fourrey C."/>
            <person name="LaButti K."/>
            <person name="Lindquist E.A."/>
            <person name="Lipzen A."/>
            <person name="Lundell T."/>
            <person name="Morin E."/>
            <person name="Murat C."/>
            <person name="Sun H."/>
            <person name="Tunlid A."/>
            <person name="Henrissat B."/>
            <person name="Grigoriev I.V."/>
            <person name="Hibbett D.S."/>
            <person name="Martin F."/>
            <person name="Nordberg H.P."/>
            <person name="Cantor M.N."/>
            <person name="Hua S.X."/>
        </authorList>
    </citation>
    <scope>NUCLEOTIDE SEQUENCE [LARGE SCALE GENOMIC DNA]</scope>
    <source>
        <strain evidence="3 4">MUT 4182</strain>
    </source>
</reference>
<organism evidence="3 4">
    <name type="scientific">Tulasnella calospora MUT 4182</name>
    <dbReference type="NCBI Taxonomy" id="1051891"/>
    <lineage>
        <taxon>Eukaryota</taxon>
        <taxon>Fungi</taxon>
        <taxon>Dikarya</taxon>
        <taxon>Basidiomycota</taxon>
        <taxon>Agaricomycotina</taxon>
        <taxon>Agaricomycetes</taxon>
        <taxon>Cantharellales</taxon>
        <taxon>Tulasnellaceae</taxon>
        <taxon>Tulasnella</taxon>
    </lineage>
</organism>
<dbReference type="PROSITE" id="PS01129">
    <property type="entry name" value="PSI_RLU"/>
    <property type="match status" value="1"/>
</dbReference>
<dbReference type="Proteomes" id="UP000054248">
    <property type="component" value="Unassembled WGS sequence"/>
</dbReference>
<name>A0A0C3QG62_9AGAM</name>
<protein>
    <recommendedName>
        <fullName evidence="2">Pseudouridine synthase RsuA/RluA-like domain-containing protein</fullName>
    </recommendedName>
</protein>
<evidence type="ECO:0000313" key="4">
    <source>
        <dbReference type="Proteomes" id="UP000054248"/>
    </source>
</evidence>
<accession>A0A0C3QG62</accession>
<dbReference type="EMBL" id="KN823062">
    <property type="protein sequence ID" value="KIO24404.1"/>
    <property type="molecule type" value="Genomic_DNA"/>
</dbReference>
<dbReference type="STRING" id="1051891.A0A0C3QG62"/>